<dbReference type="PRINTS" id="PR00081">
    <property type="entry name" value="GDHRDH"/>
</dbReference>
<protein>
    <submittedName>
        <fullName evidence="5">NADP-dependent 3-hydroxy acid dehydrogenase YdfG</fullName>
    </submittedName>
</protein>
<accession>A0A1H8Q4H4</accession>
<dbReference type="Gene3D" id="3.40.50.720">
    <property type="entry name" value="NAD(P)-binding Rossmann-like Domain"/>
    <property type="match status" value="1"/>
</dbReference>
<sequence>MEQLQNRVAVVTGGGSGLGRELALCCARRGMTVVLGDVDEPGMEETRRLIAAESPDVDCAAYPLDVSSLQAVTAFAEEVFARFGAVHVLFNNAGVAVNGPLWEHTEADWQWVLGVNLNGVAWGIKAFVPRMLAQGEGHVVNTASAAGWVNAPGSGIYNASKCAVVAMSETLALDLRDVDASIGVTVVSPAFFPTPIADSERNRPAALADTAPMSEARRRRSDELRYAVEHGRIPADTIAEMTLAAVEADQFYVFPHRGIKALVRARADAAHRETAVFDTLAGK</sequence>
<reference evidence="5 6" key="1">
    <citation type="submission" date="2016-10" db="EMBL/GenBank/DDBJ databases">
        <authorList>
            <person name="de Groot N.N."/>
        </authorList>
    </citation>
    <scope>NUCLEOTIDE SEQUENCE [LARGE SCALE GENOMIC DNA]</scope>
    <source>
        <strain evidence="5 6">CGMCC 1.6291</strain>
    </source>
</reference>
<evidence type="ECO:0000256" key="1">
    <source>
        <dbReference type="ARBA" id="ARBA00006484"/>
    </source>
</evidence>
<dbReference type="STRING" id="406100.SAMN04488052_101340"/>
<evidence type="ECO:0000256" key="2">
    <source>
        <dbReference type="ARBA" id="ARBA00023002"/>
    </source>
</evidence>
<evidence type="ECO:0000259" key="4">
    <source>
        <dbReference type="SMART" id="SM00822"/>
    </source>
</evidence>
<dbReference type="CDD" id="cd05233">
    <property type="entry name" value="SDR_c"/>
    <property type="match status" value="1"/>
</dbReference>
<dbReference type="EMBL" id="FOEG01000001">
    <property type="protein sequence ID" value="SEO48966.1"/>
    <property type="molecule type" value="Genomic_DNA"/>
</dbReference>
<feature type="domain" description="Ketoreductase" evidence="4">
    <location>
        <begin position="7"/>
        <end position="210"/>
    </location>
</feature>
<dbReference type="FunFam" id="3.40.50.720:FF:000084">
    <property type="entry name" value="Short-chain dehydrogenase reductase"/>
    <property type="match status" value="1"/>
</dbReference>
<dbReference type="NCBIfam" id="NF004843">
    <property type="entry name" value="PRK06194.1"/>
    <property type="match status" value="1"/>
</dbReference>
<gene>
    <name evidence="5" type="ORF">SAMN04488052_101340</name>
</gene>
<dbReference type="PANTHER" id="PTHR24322:SF736">
    <property type="entry name" value="RETINOL DEHYDROGENASE 10"/>
    <property type="match status" value="1"/>
</dbReference>
<dbReference type="InterPro" id="IPR036291">
    <property type="entry name" value="NAD(P)-bd_dom_sf"/>
</dbReference>
<dbReference type="InterPro" id="IPR057326">
    <property type="entry name" value="KR_dom"/>
</dbReference>
<dbReference type="OrthoDB" id="9806974at2"/>
<proteinExistence type="inferred from homology"/>
<name>A0A1H8Q4H4_9GAMM</name>
<dbReference type="InterPro" id="IPR002347">
    <property type="entry name" value="SDR_fam"/>
</dbReference>
<evidence type="ECO:0000256" key="3">
    <source>
        <dbReference type="RuleBase" id="RU000363"/>
    </source>
</evidence>
<dbReference type="PRINTS" id="PR00080">
    <property type="entry name" value="SDRFAMILY"/>
</dbReference>
<organism evidence="5 6">
    <name type="scientific">Aquisalimonas asiatica</name>
    <dbReference type="NCBI Taxonomy" id="406100"/>
    <lineage>
        <taxon>Bacteria</taxon>
        <taxon>Pseudomonadati</taxon>
        <taxon>Pseudomonadota</taxon>
        <taxon>Gammaproteobacteria</taxon>
        <taxon>Chromatiales</taxon>
        <taxon>Ectothiorhodospiraceae</taxon>
        <taxon>Aquisalimonas</taxon>
    </lineage>
</organism>
<dbReference type="SMART" id="SM00822">
    <property type="entry name" value="PKS_KR"/>
    <property type="match status" value="1"/>
</dbReference>
<keyword evidence="2" id="KW-0560">Oxidoreductase</keyword>
<evidence type="ECO:0000313" key="6">
    <source>
        <dbReference type="Proteomes" id="UP000199657"/>
    </source>
</evidence>
<dbReference type="RefSeq" id="WP_091639382.1">
    <property type="nucleotide sequence ID" value="NZ_FOEG01000001.1"/>
</dbReference>
<keyword evidence="6" id="KW-1185">Reference proteome</keyword>
<dbReference type="PANTHER" id="PTHR24322">
    <property type="entry name" value="PKSB"/>
    <property type="match status" value="1"/>
</dbReference>
<dbReference type="GO" id="GO:0016616">
    <property type="term" value="F:oxidoreductase activity, acting on the CH-OH group of donors, NAD or NADP as acceptor"/>
    <property type="evidence" value="ECO:0007669"/>
    <property type="project" value="TreeGrafter"/>
</dbReference>
<comment type="similarity">
    <text evidence="1 3">Belongs to the short-chain dehydrogenases/reductases (SDR) family.</text>
</comment>
<dbReference type="Proteomes" id="UP000199657">
    <property type="component" value="Unassembled WGS sequence"/>
</dbReference>
<dbReference type="SUPFAM" id="SSF51735">
    <property type="entry name" value="NAD(P)-binding Rossmann-fold domains"/>
    <property type="match status" value="1"/>
</dbReference>
<dbReference type="AlphaFoldDB" id="A0A1H8Q4H4"/>
<dbReference type="Pfam" id="PF00106">
    <property type="entry name" value="adh_short"/>
    <property type="match status" value="1"/>
</dbReference>
<evidence type="ECO:0000313" key="5">
    <source>
        <dbReference type="EMBL" id="SEO48966.1"/>
    </source>
</evidence>